<evidence type="ECO:0000256" key="6">
    <source>
        <dbReference type="ARBA" id="ARBA00022968"/>
    </source>
</evidence>
<dbReference type="EMBL" id="BMAO01021841">
    <property type="protein sequence ID" value="GFQ77835.1"/>
    <property type="molecule type" value="Genomic_DNA"/>
</dbReference>
<dbReference type="GO" id="GO:0000139">
    <property type="term" value="C:Golgi membrane"/>
    <property type="evidence" value="ECO:0007669"/>
    <property type="project" value="UniProtKB-SubCell"/>
</dbReference>
<dbReference type="Proteomes" id="UP000887116">
    <property type="component" value="Unassembled WGS sequence"/>
</dbReference>
<evidence type="ECO:0000256" key="2">
    <source>
        <dbReference type="ARBA" id="ARBA00008661"/>
    </source>
</evidence>
<sequence length="324" mass="37744">MKYYKDAYEQIFNATLKSNSTTSDNLINPTNSMENISIPLKLVHATIWNSETVDELFAESSMCIRGLYLLILVASAPHSIEQRSIIRKTWANPMNNRIYGFHVKTIFMVGRASSHFNKMLLQAESEISKDILVGDNYYSYHNLTLKTIEGLTWAYTNCEPTYILKTNDDCFINVQLLVNFLSTQNPIKKKLYVGHVRWASHIARKLNRQRYLSVKNFPKSRYVPYVEGSGYIMSYDVLEKFVQYSELFEPFPNEDAFVGTVLHMAGVEPTFSARFISHSDSWQKCNFLYVFVIHHVWLLRQFELDKMASDAWDECPRDQMVQSW</sequence>
<keyword evidence="3 11" id="KW-0328">Glycosyltransferase</keyword>
<dbReference type="OrthoDB" id="2139606at2759"/>
<name>A0A8X6IIJ1_TRICU</name>
<dbReference type="InterPro" id="IPR002659">
    <property type="entry name" value="Glyco_trans_31"/>
</dbReference>
<dbReference type="Gene3D" id="3.90.550.50">
    <property type="match status" value="1"/>
</dbReference>
<dbReference type="GO" id="GO:0016758">
    <property type="term" value="F:hexosyltransferase activity"/>
    <property type="evidence" value="ECO:0007669"/>
    <property type="project" value="InterPro"/>
</dbReference>
<dbReference type="SUPFAM" id="SSF53448">
    <property type="entry name" value="Nucleotide-diphospho-sugar transferases"/>
    <property type="match status" value="1"/>
</dbReference>
<evidence type="ECO:0000313" key="12">
    <source>
        <dbReference type="EMBL" id="GFQ77835.1"/>
    </source>
</evidence>
<evidence type="ECO:0000256" key="1">
    <source>
        <dbReference type="ARBA" id="ARBA00004323"/>
    </source>
</evidence>
<keyword evidence="4" id="KW-0808">Transferase</keyword>
<proteinExistence type="inferred from homology"/>
<keyword evidence="6" id="KW-0735">Signal-anchor</keyword>
<reference evidence="12" key="1">
    <citation type="submission" date="2020-07" db="EMBL/GenBank/DDBJ databases">
        <title>Multicomponent nature underlies the extraordinary mechanical properties of spider dragline silk.</title>
        <authorList>
            <person name="Kono N."/>
            <person name="Nakamura H."/>
            <person name="Mori M."/>
            <person name="Yoshida Y."/>
            <person name="Ohtoshi R."/>
            <person name="Malay A.D."/>
            <person name="Moran D.A.P."/>
            <person name="Tomita M."/>
            <person name="Numata K."/>
            <person name="Arakawa K."/>
        </authorList>
    </citation>
    <scope>NUCLEOTIDE SEQUENCE</scope>
</reference>
<keyword evidence="7" id="KW-1133">Transmembrane helix</keyword>
<evidence type="ECO:0000256" key="7">
    <source>
        <dbReference type="ARBA" id="ARBA00022989"/>
    </source>
</evidence>
<accession>A0A8X6IIJ1</accession>
<organism evidence="12 13">
    <name type="scientific">Trichonephila clavata</name>
    <name type="common">Joro spider</name>
    <name type="synonym">Nephila clavata</name>
    <dbReference type="NCBI Taxonomy" id="2740835"/>
    <lineage>
        <taxon>Eukaryota</taxon>
        <taxon>Metazoa</taxon>
        <taxon>Ecdysozoa</taxon>
        <taxon>Arthropoda</taxon>
        <taxon>Chelicerata</taxon>
        <taxon>Arachnida</taxon>
        <taxon>Araneae</taxon>
        <taxon>Araneomorphae</taxon>
        <taxon>Entelegynae</taxon>
        <taxon>Araneoidea</taxon>
        <taxon>Nephilidae</taxon>
        <taxon>Trichonephila</taxon>
    </lineage>
</organism>
<evidence type="ECO:0000313" key="13">
    <source>
        <dbReference type="Proteomes" id="UP000887116"/>
    </source>
</evidence>
<dbReference type="GO" id="GO:0006493">
    <property type="term" value="P:protein O-linked glycosylation"/>
    <property type="evidence" value="ECO:0007669"/>
    <property type="project" value="TreeGrafter"/>
</dbReference>
<gene>
    <name evidence="12" type="primary">B3galt4</name>
    <name evidence="12" type="ORF">TNCT_43751</name>
</gene>
<dbReference type="EC" id="2.4.1.-" evidence="11"/>
<dbReference type="InterPro" id="IPR029044">
    <property type="entry name" value="Nucleotide-diphossugar_trans"/>
</dbReference>
<dbReference type="AlphaFoldDB" id="A0A8X6IIJ1"/>
<dbReference type="PANTHER" id="PTHR11214">
    <property type="entry name" value="BETA-1,3-N-ACETYLGLUCOSAMINYLTRANSFERASE"/>
    <property type="match status" value="1"/>
</dbReference>
<evidence type="ECO:0000256" key="11">
    <source>
        <dbReference type="RuleBase" id="RU363063"/>
    </source>
</evidence>
<evidence type="ECO:0000256" key="3">
    <source>
        <dbReference type="ARBA" id="ARBA00022676"/>
    </source>
</evidence>
<comment type="subcellular location">
    <subcellularLocation>
        <location evidence="1 11">Golgi apparatus membrane</location>
        <topology evidence="1 11">Single-pass type II membrane protein</topology>
    </subcellularLocation>
</comment>
<evidence type="ECO:0000256" key="9">
    <source>
        <dbReference type="ARBA" id="ARBA00023136"/>
    </source>
</evidence>
<dbReference type="Pfam" id="PF01762">
    <property type="entry name" value="Galactosyl_T"/>
    <property type="match status" value="1"/>
</dbReference>
<keyword evidence="9" id="KW-0472">Membrane</keyword>
<keyword evidence="5" id="KW-0812">Transmembrane</keyword>
<comment type="caution">
    <text evidence="12">The sequence shown here is derived from an EMBL/GenBank/DDBJ whole genome shotgun (WGS) entry which is preliminary data.</text>
</comment>
<keyword evidence="10" id="KW-0325">Glycoprotein</keyword>
<comment type="similarity">
    <text evidence="2 11">Belongs to the glycosyltransferase 31 family.</text>
</comment>
<evidence type="ECO:0000256" key="5">
    <source>
        <dbReference type="ARBA" id="ARBA00022692"/>
    </source>
</evidence>
<evidence type="ECO:0000256" key="10">
    <source>
        <dbReference type="ARBA" id="ARBA00023180"/>
    </source>
</evidence>
<dbReference type="FunFam" id="3.90.550.50:FF:000001">
    <property type="entry name" value="Hexosyltransferase"/>
    <property type="match status" value="1"/>
</dbReference>
<evidence type="ECO:0000256" key="8">
    <source>
        <dbReference type="ARBA" id="ARBA00023034"/>
    </source>
</evidence>
<keyword evidence="8 11" id="KW-0333">Golgi apparatus</keyword>
<dbReference type="PANTHER" id="PTHR11214:SF376">
    <property type="entry name" value="HEXOSYLTRANSFERASE"/>
    <property type="match status" value="1"/>
</dbReference>
<evidence type="ECO:0000256" key="4">
    <source>
        <dbReference type="ARBA" id="ARBA00022679"/>
    </source>
</evidence>
<keyword evidence="13" id="KW-1185">Reference proteome</keyword>
<protein>
    <recommendedName>
        <fullName evidence="11">Hexosyltransferase</fullName>
        <ecNumber evidence="11">2.4.1.-</ecNumber>
    </recommendedName>
</protein>